<dbReference type="EMBL" id="CP003587">
    <property type="protein sequence ID" value="AGY57286.1"/>
    <property type="molecule type" value="Genomic_DNA"/>
</dbReference>
<name>U5QED4_GLOK1</name>
<dbReference type="InterPro" id="IPR006862">
    <property type="entry name" value="Thio_Ohase/aa_AcTrfase"/>
</dbReference>
<evidence type="ECO:0000313" key="4">
    <source>
        <dbReference type="EMBL" id="AGY57286.1"/>
    </source>
</evidence>
<sequence>MLHRTGWSIALAILVSGCFASAARTQQAMSVRRGTSPSICTIAGTRCSSSATTASTALAFNFVPTNKVHSGDPLSIRLTGLSAGATVEITAQRLVPADKPTLYRSSATFQADTNGVIDLATTPALSGSFTGIDPTGLFWSMLPTTASIAGFAPGLVQLQASAAGKPLAIGEVTLLDSDPNVRIEAVDAFAGAVLAHPPRQSKPPVLIVLGGSEGGATTARSLAGRLAPYGFAVLGLPYYSPDFGGKQEVPGLPSSFARLPVDRLAQVRAWLQKRSDIDASRIAIYGVSKGAEFALIAASKYPWLTSVVAVVPSDVVWEGWGATAQPPGSQPSFSFEGKALPFTPYDGIDKEFAKFSQPGAVVRLRIPHDAGRRANPERAAAARIRVEDFAGEMMVVGGMEDQVWASGLMAQNIAERRAEAGRKTTALIYPEAGHPLSGDGWKPTTDYGAGLGGSPAGNAHAQYDAWPKTIAFLLRTLKVSADRDSWSTRDRMSDGAVGEFDKGLKGKTWISDWKMGLRRSMVSKGSPPT</sequence>
<protein>
    <submittedName>
        <fullName evidence="4">Esterase</fullName>
    </submittedName>
</protein>
<evidence type="ECO:0000259" key="2">
    <source>
        <dbReference type="Pfam" id="PF04775"/>
    </source>
</evidence>
<dbReference type="InterPro" id="IPR029058">
    <property type="entry name" value="AB_hydrolase_fold"/>
</dbReference>
<dbReference type="eggNOG" id="COG1073">
    <property type="taxonomic scope" value="Bacteria"/>
</dbReference>
<dbReference type="InterPro" id="IPR014940">
    <property type="entry name" value="BAAT_C"/>
</dbReference>
<accession>U5QED4</accession>
<gene>
    <name evidence="4" type="ORF">GKIL_1040</name>
</gene>
<dbReference type="PROSITE" id="PS51257">
    <property type="entry name" value="PROKAR_LIPOPROTEIN"/>
    <property type="match status" value="1"/>
</dbReference>
<dbReference type="GO" id="GO:0047617">
    <property type="term" value="F:fatty acyl-CoA hydrolase activity"/>
    <property type="evidence" value="ECO:0007669"/>
    <property type="project" value="TreeGrafter"/>
</dbReference>
<dbReference type="RefSeq" id="WP_023172354.1">
    <property type="nucleotide sequence ID" value="NC_022600.1"/>
</dbReference>
<keyword evidence="5" id="KW-1185">Reference proteome</keyword>
<dbReference type="AlphaFoldDB" id="U5QED4"/>
<proteinExistence type="predicted"/>
<evidence type="ECO:0000313" key="5">
    <source>
        <dbReference type="Proteomes" id="UP000017396"/>
    </source>
</evidence>
<keyword evidence="1" id="KW-0732">Signal</keyword>
<dbReference type="PATRIC" id="fig|1183438.3.peg.1031"/>
<feature type="signal peptide" evidence="1">
    <location>
        <begin position="1"/>
        <end position="22"/>
    </location>
</feature>
<evidence type="ECO:0000259" key="3">
    <source>
        <dbReference type="Pfam" id="PF08840"/>
    </source>
</evidence>
<feature type="domain" description="Acyl-CoA thioester hydrolase/bile acid-CoA amino acid N-acetyltransferase" evidence="2">
    <location>
        <begin position="72"/>
        <end position="147"/>
    </location>
</feature>
<feature type="domain" description="BAAT/Acyl-CoA thioester hydrolase C-terminal" evidence="3">
    <location>
        <begin position="269"/>
        <end position="477"/>
    </location>
</feature>
<evidence type="ECO:0000256" key="1">
    <source>
        <dbReference type="SAM" id="SignalP"/>
    </source>
</evidence>
<reference evidence="4 5" key="1">
    <citation type="journal article" date="2013" name="PLoS ONE">
        <title>Cultivation and Complete Genome Sequencing of Gloeobacter kilaueensis sp. nov., from a Lava Cave in Kilauea Caldera, Hawai'i.</title>
        <authorList>
            <person name="Saw J.H."/>
            <person name="Schatz M."/>
            <person name="Brown M.V."/>
            <person name="Kunkel D.D."/>
            <person name="Foster J.S."/>
            <person name="Shick H."/>
            <person name="Christensen S."/>
            <person name="Hou S."/>
            <person name="Wan X."/>
            <person name="Donachie S.P."/>
        </authorList>
    </citation>
    <scope>NUCLEOTIDE SEQUENCE [LARGE SCALE GENOMIC DNA]</scope>
    <source>
        <strain evidence="5">JS</strain>
    </source>
</reference>
<dbReference type="PANTHER" id="PTHR10824:SF4">
    <property type="entry name" value="ACYL-COENZYME A THIOESTERASE 1-LIKE"/>
    <property type="match status" value="1"/>
</dbReference>
<dbReference type="HOGENOM" id="CLU_029849_3_0_3"/>
<dbReference type="KEGG" id="glj:GKIL_1040"/>
<dbReference type="STRING" id="1183438.GKIL_1040"/>
<dbReference type="Pfam" id="PF04775">
    <property type="entry name" value="Bile_Hydr_Trans"/>
    <property type="match status" value="1"/>
</dbReference>
<dbReference type="SUPFAM" id="SSF53474">
    <property type="entry name" value="alpha/beta-Hydrolases"/>
    <property type="match status" value="1"/>
</dbReference>
<dbReference type="GO" id="GO:0006631">
    <property type="term" value="P:fatty acid metabolic process"/>
    <property type="evidence" value="ECO:0007669"/>
    <property type="project" value="TreeGrafter"/>
</dbReference>
<dbReference type="Proteomes" id="UP000017396">
    <property type="component" value="Chromosome"/>
</dbReference>
<dbReference type="InterPro" id="IPR042490">
    <property type="entry name" value="Thio_Ohase/BAAT_N"/>
</dbReference>
<organism evidence="4 5">
    <name type="scientific">Gloeobacter kilaueensis (strain ATCC BAA-2537 / CCAP 1431/1 / ULC 316 / JS1)</name>
    <dbReference type="NCBI Taxonomy" id="1183438"/>
    <lineage>
        <taxon>Bacteria</taxon>
        <taxon>Bacillati</taxon>
        <taxon>Cyanobacteriota</taxon>
        <taxon>Cyanophyceae</taxon>
        <taxon>Gloeobacterales</taxon>
        <taxon>Gloeobacteraceae</taxon>
        <taxon>Gloeobacter</taxon>
    </lineage>
</organism>
<dbReference type="Gene3D" id="3.40.50.1820">
    <property type="entry name" value="alpha/beta hydrolase"/>
    <property type="match status" value="1"/>
</dbReference>
<feature type="chain" id="PRO_5004664004" evidence="1">
    <location>
        <begin position="23"/>
        <end position="529"/>
    </location>
</feature>
<dbReference type="PANTHER" id="PTHR10824">
    <property type="entry name" value="ACYL-COENZYME A THIOESTERASE-RELATED"/>
    <property type="match status" value="1"/>
</dbReference>
<dbReference type="Pfam" id="PF08840">
    <property type="entry name" value="BAAT_C"/>
    <property type="match status" value="1"/>
</dbReference>
<dbReference type="Gene3D" id="2.60.40.2240">
    <property type="entry name" value="Acyl-CoA thioester hydrolase/BAAT N-terminal domain"/>
    <property type="match status" value="1"/>
</dbReference>
<dbReference type="GO" id="GO:0006637">
    <property type="term" value="P:acyl-CoA metabolic process"/>
    <property type="evidence" value="ECO:0007669"/>
    <property type="project" value="TreeGrafter"/>
</dbReference>